<name>A0A8J3E8B2_9GAMM</name>
<feature type="compositionally biased region" description="Polar residues" evidence="2">
    <location>
        <begin position="34"/>
        <end position="56"/>
    </location>
</feature>
<sequence>MSLKLQDLLKTAKSKGYLAKDDQTSKESVVKPWQSGNLNPLNNADTIPTQKVNNTDTIPTQKVNNADTIPTQKVNNADTMPTQKVNNADTIPTQKVNNADTIPTQKLNNADTMPTQKVNNADTIPTQKLNNADTIPTQKVNNADTIPTQKVNNADTIPTQKVNNADTIPTQKVNNADTMSTQGISYFKLVGGQKEIVEWIYENIKTNKQKYTSRLAFQDIVSNVNITSNSVKTTVHRLLKKLVLLKVDEKRGRNGWMIFSLNDSVYKELELLDKGTQSSNQKDKKSLYNSNTTNTINKYSSDTEEQKPTNTQNDQLIELIKQQNDKIAELQKQFLQQAAQVQPEIKNVTVIEPTENNTLESDNDDWANLDFSSLTEFGFTKRHVTQIKNFNKNLDADNQLTVDSVQESIEHYAWALQNRLEEMASYAPANNRLRGLIGVLKKGGNWTEANYKSPEDLAFEASLKAKEERLLKLKEQKERVFNIEFELWRESLTATELTDIEENGELQGKMPPSAFKNKGDNKHYVAALKTYFKNNVYKG</sequence>
<feature type="compositionally biased region" description="Polar residues" evidence="2">
    <location>
        <begin position="287"/>
        <end position="300"/>
    </location>
</feature>
<comment type="caution">
    <text evidence="3">The sequence shown here is derived from an EMBL/GenBank/DDBJ whole genome shotgun (WGS) entry which is preliminary data.</text>
</comment>
<reference evidence="3" key="1">
    <citation type="journal article" date="2014" name="Int. J. Syst. Evol. Microbiol.">
        <title>Complete genome sequence of Corynebacterium casei LMG S-19264T (=DSM 44701T), isolated from a smear-ripened cheese.</title>
        <authorList>
            <consortium name="US DOE Joint Genome Institute (JGI-PGF)"/>
            <person name="Walter F."/>
            <person name="Albersmeier A."/>
            <person name="Kalinowski J."/>
            <person name="Ruckert C."/>
        </authorList>
    </citation>
    <scope>NUCLEOTIDE SEQUENCE</scope>
    <source>
        <strain evidence="3">CGMCC 1.15758</strain>
    </source>
</reference>
<keyword evidence="4" id="KW-1185">Reference proteome</keyword>
<gene>
    <name evidence="3" type="ORF">GCM10010995_08820</name>
</gene>
<reference evidence="3" key="2">
    <citation type="submission" date="2020-09" db="EMBL/GenBank/DDBJ databases">
        <authorList>
            <person name="Sun Q."/>
            <person name="Zhou Y."/>
        </authorList>
    </citation>
    <scope>NUCLEOTIDE SEQUENCE</scope>
    <source>
        <strain evidence="3">CGMCC 1.15758</strain>
    </source>
</reference>
<feature type="region of interest" description="Disordered" evidence="2">
    <location>
        <begin position="277"/>
        <end position="310"/>
    </location>
</feature>
<dbReference type="EMBL" id="BMJS01000006">
    <property type="protein sequence ID" value="GGF93820.1"/>
    <property type="molecule type" value="Genomic_DNA"/>
</dbReference>
<dbReference type="AlphaFoldDB" id="A0A8J3E8B2"/>
<evidence type="ECO:0000313" key="3">
    <source>
        <dbReference type="EMBL" id="GGF93820.1"/>
    </source>
</evidence>
<evidence type="ECO:0000256" key="1">
    <source>
        <dbReference type="SAM" id="Coils"/>
    </source>
</evidence>
<evidence type="ECO:0000313" key="4">
    <source>
        <dbReference type="Proteomes" id="UP000636949"/>
    </source>
</evidence>
<feature type="compositionally biased region" description="Basic and acidic residues" evidence="2">
    <location>
        <begin position="20"/>
        <end position="29"/>
    </location>
</feature>
<dbReference type="RefSeq" id="WP_117001778.1">
    <property type="nucleotide sequence ID" value="NZ_BMJS01000006.1"/>
</dbReference>
<feature type="region of interest" description="Disordered" evidence="2">
    <location>
        <begin position="20"/>
        <end position="56"/>
    </location>
</feature>
<proteinExistence type="predicted"/>
<organism evidence="3 4">
    <name type="scientific">Cysteiniphilum litorale</name>
    <dbReference type="NCBI Taxonomy" id="2056700"/>
    <lineage>
        <taxon>Bacteria</taxon>
        <taxon>Pseudomonadati</taxon>
        <taxon>Pseudomonadota</taxon>
        <taxon>Gammaproteobacteria</taxon>
        <taxon>Thiotrichales</taxon>
        <taxon>Fastidiosibacteraceae</taxon>
        <taxon>Cysteiniphilum</taxon>
    </lineage>
</organism>
<keyword evidence="1" id="KW-0175">Coiled coil</keyword>
<evidence type="ECO:0000256" key="2">
    <source>
        <dbReference type="SAM" id="MobiDB-lite"/>
    </source>
</evidence>
<feature type="coiled-coil region" evidence="1">
    <location>
        <begin position="313"/>
        <end position="340"/>
    </location>
</feature>
<dbReference type="Proteomes" id="UP000636949">
    <property type="component" value="Unassembled WGS sequence"/>
</dbReference>
<accession>A0A8J3E8B2</accession>
<protein>
    <submittedName>
        <fullName evidence="3">Uncharacterized protein</fullName>
    </submittedName>
</protein>
<dbReference type="OrthoDB" id="5622593at2"/>